<evidence type="ECO:0000313" key="8">
    <source>
        <dbReference type="Proteomes" id="UP000562027"/>
    </source>
</evidence>
<organism evidence="7 8">
    <name type="scientific">Roseateles oligotrophus</name>
    <dbReference type="NCBI Taxonomy" id="1769250"/>
    <lineage>
        <taxon>Bacteria</taxon>
        <taxon>Pseudomonadati</taxon>
        <taxon>Pseudomonadota</taxon>
        <taxon>Betaproteobacteria</taxon>
        <taxon>Burkholderiales</taxon>
        <taxon>Sphaerotilaceae</taxon>
        <taxon>Roseateles</taxon>
    </lineage>
</organism>
<dbReference type="InterPro" id="IPR035965">
    <property type="entry name" value="PAS-like_dom_sf"/>
</dbReference>
<name>A0A840L323_9BURK</name>
<evidence type="ECO:0000313" key="7">
    <source>
        <dbReference type="EMBL" id="MBB4842884.1"/>
    </source>
</evidence>
<dbReference type="Pfam" id="PF00990">
    <property type="entry name" value="GGDEF"/>
    <property type="match status" value="1"/>
</dbReference>
<dbReference type="InterPro" id="IPR000014">
    <property type="entry name" value="PAS"/>
</dbReference>
<dbReference type="AlphaFoldDB" id="A0A840L323"/>
<dbReference type="GO" id="GO:0006355">
    <property type="term" value="P:regulation of DNA-templated transcription"/>
    <property type="evidence" value="ECO:0007669"/>
    <property type="project" value="InterPro"/>
</dbReference>
<protein>
    <recommendedName>
        <fullName evidence="1">diguanylate cyclase</fullName>
        <ecNumber evidence="1">2.7.7.65</ecNumber>
    </recommendedName>
</protein>
<sequence length="627" mass="69586">MAAVFAHHKQASRAVPRWLGLAAALGLAALGLACWQAGAVRQTPPAFVAPLLVLLLAGLCLCLLGLWHAWQRKLAAAQSYRQGVQQILTEAIEAMPAGFELWDKHDHLVICNQRLREQYPSLADLLVPGVPLHKVLEHALQNGAIPGAIGNETRWLEQRLARRGHQQQPVVEEYGGRWTHIHERRTPSGFTVGIRLDVSELILTQQALAEAKAQAQHDRQLLERAIDAMPAGIEIYDEHERLVMANQRLADWQPRLQQAGTPRLAPTAQQADSQDRTQLSQLPDGLWLKTSQTRTPEGFVLTVHQDVSDLVHQEQALKASQAQLQAIIGTAGVSIITIDGSGIILSCNLAVERLFGYSRGEMLGHNVSMLMLDKERLAHDEYLLRFARGQGGRLMNQPRELQARHRSGMTLTVQLAVTEVPEQQERLFVGVISDLTDRKQFEQELQRVNEQLLRLSTTDSLTELANRRLLMQRLEEEWRRGLRSHQSLALLLIDVDYFKLYNDHYGHQAGDSCLLTVAQVLRNAANRPGDLVARYGGEEFVVLLAQTDEAGMQAVAARLRELLAAAAIEHKGSPLRPSVTVSIGMCSCPPTPGTFASQWLAQADRALYQAKALGRDRAVSALELLPE</sequence>
<keyword evidence="3" id="KW-1133">Transmembrane helix</keyword>
<reference evidence="7 8" key="1">
    <citation type="submission" date="2020-08" db="EMBL/GenBank/DDBJ databases">
        <title>Functional genomics of gut bacteria from endangered species of beetles.</title>
        <authorList>
            <person name="Carlos-Shanley C."/>
        </authorList>
    </citation>
    <scope>NUCLEOTIDE SEQUENCE [LARGE SCALE GENOMIC DNA]</scope>
    <source>
        <strain evidence="7 8">S00239</strain>
    </source>
</reference>
<dbReference type="Gene3D" id="3.30.450.20">
    <property type="entry name" value="PAS domain"/>
    <property type="match status" value="1"/>
</dbReference>
<feature type="transmembrane region" description="Helical" evidence="3">
    <location>
        <begin position="49"/>
        <end position="70"/>
    </location>
</feature>
<evidence type="ECO:0000256" key="2">
    <source>
        <dbReference type="ARBA" id="ARBA00034247"/>
    </source>
</evidence>
<proteinExistence type="predicted"/>
<evidence type="ECO:0000259" key="4">
    <source>
        <dbReference type="PROSITE" id="PS50112"/>
    </source>
</evidence>
<dbReference type="InterPro" id="IPR000700">
    <property type="entry name" value="PAS-assoc_C"/>
</dbReference>
<dbReference type="Pfam" id="PF12860">
    <property type="entry name" value="PAS_7"/>
    <property type="match status" value="1"/>
</dbReference>
<dbReference type="GO" id="GO:0052621">
    <property type="term" value="F:diguanylate cyclase activity"/>
    <property type="evidence" value="ECO:0007669"/>
    <property type="project" value="UniProtKB-EC"/>
</dbReference>
<dbReference type="PROSITE" id="PS50113">
    <property type="entry name" value="PAC"/>
    <property type="match status" value="1"/>
</dbReference>
<feature type="domain" description="PAS" evidence="4">
    <location>
        <begin position="320"/>
        <end position="375"/>
    </location>
</feature>
<evidence type="ECO:0000259" key="5">
    <source>
        <dbReference type="PROSITE" id="PS50113"/>
    </source>
</evidence>
<accession>A0A840L323</accession>
<dbReference type="InterPro" id="IPR000160">
    <property type="entry name" value="GGDEF_dom"/>
</dbReference>
<dbReference type="EMBL" id="JACHLP010000002">
    <property type="protein sequence ID" value="MBB4842884.1"/>
    <property type="molecule type" value="Genomic_DNA"/>
</dbReference>
<dbReference type="SMART" id="SM00267">
    <property type="entry name" value="GGDEF"/>
    <property type="match status" value="1"/>
</dbReference>
<dbReference type="PANTHER" id="PTHR45138:SF9">
    <property type="entry name" value="DIGUANYLATE CYCLASE DGCM-RELATED"/>
    <property type="match status" value="1"/>
</dbReference>
<dbReference type="FunFam" id="3.30.70.270:FF:000001">
    <property type="entry name" value="Diguanylate cyclase domain protein"/>
    <property type="match status" value="1"/>
</dbReference>
<dbReference type="PROSITE" id="PS50887">
    <property type="entry name" value="GGDEF"/>
    <property type="match status" value="1"/>
</dbReference>
<keyword evidence="3" id="KW-0472">Membrane</keyword>
<dbReference type="Gene3D" id="3.30.70.270">
    <property type="match status" value="1"/>
</dbReference>
<evidence type="ECO:0000259" key="6">
    <source>
        <dbReference type="PROSITE" id="PS50887"/>
    </source>
</evidence>
<dbReference type="EC" id="2.7.7.65" evidence="1"/>
<feature type="domain" description="PAC" evidence="5">
    <location>
        <begin position="397"/>
        <end position="447"/>
    </location>
</feature>
<dbReference type="RefSeq" id="WP_184297587.1">
    <property type="nucleotide sequence ID" value="NZ_JACHLP010000002.1"/>
</dbReference>
<feature type="domain" description="GGDEF" evidence="6">
    <location>
        <begin position="486"/>
        <end position="623"/>
    </location>
</feature>
<keyword evidence="8" id="KW-1185">Reference proteome</keyword>
<dbReference type="GO" id="GO:1902201">
    <property type="term" value="P:negative regulation of bacterial-type flagellum-dependent cell motility"/>
    <property type="evidence" value="ECO:0007669"/>
    <property type="project" value="TreeGrafter"/>
</dbReference>
<gene>
    <name evidence="7" type="ORF">HNP55_001399</name>
</gene>
<dbReference type="Pfam" id="PF00989">
    <property type="entry name" value="PAS"/>
    <property type="match status" value="1"/>
</dbReference>
<dbReference type="CDD" id="cd01949">
    <property type="entry name" value="GGDEF"/>
    <property type="match status" value="1"/>
</dbReference>
<dbReference type="GO" id="GO:0005886">
    <property type="term" value="C:plasma membrane"/>
    <property type="evidence" value="ECO:0007669"/>
    <property type="project" value="TreeGrafter"/>
</dbReference>
<dbReference type="InterPro" id="IPR029787">
    <property type="entry name" value="Nucleotide_cyclase"/>
</dbReference>
<keyword evidence="3" id="KW-0812">Transmembrane</keyword>
<dbReference type="GO" id="GO:0043709">
    <property type="term" value="P:cell adhesion involved in single-species biofilm formation"/>
    <property type="evidence" value="ECO:0007669"/>
    <property type="project" value="TreeGrafter"/>
</dbReference>
<evidence type="ECO:0000256" key="1">
    <source>
        <dbReference type="ARBA" id="ARBA00012528"/>
    </source>
</evidence>
<dbReference type="NCBIfam" id="TIGR00254">
    <property type="entry name" value="GGDEF"/>
    <property type="match status" value="1"/>
</dbReference>
<dbReference type="Proteomes" id="UP000562027">
    <property type="component" value="Unassembled WGS sequence"/>
</dbReference>
<dbReference type="InterPro" id="IPR050469">
    <property type="entry name" value="Diguanylate_Cyclase"/>
</dbReference>
<dbReference type="CDD" id="cd00130">
    <property type="entry name" value="PAS"/>
    <property type="match status" value="1"/>
</dbReference>
<comment type="catalytic activity">
    <reaction evidence="2">
        <text>2 GTP = 3',3'-c-di-GMP + 2 diphosphate</text>
        <dbReference type="Rhea" id="RHEA:24898"/>
        <dbReference type="ChEBI" id="CHEBI:33019"/>
        <dbReference type="ChEBI" id="CHEBI:37565"/>
        <dbReference type="ChEBI" id="CHEBI:58805"/>
        <dbReference type="EC" id="2.7.7.65"/>
    </reaction>
</comment>
<dbReference type="PANTHER" id="PTHR45138">
    <property type="entry name" value="REGULATORY COMPONENTS OF SENSORY TRANSDUCTION SYSTEM"/>
    <property type="match status" value="1"/>
</dbReference>
<dbReference type="SUPFAM" id="SSF55073">
    <property type="entry name" value="Nucleotide cyclase"/>
    <property type="match status" value="1"/>
</dbReference>
<comment type="caution">
    <text evidence="7">The sequence shown here is derived from an EMBL/GenBank/DDBJ whole genome shotgun (WGS) entry which is preliminary data.</text>
</comment>
<evidence type="ECO:0000256" key="3">
    <source>
        <dbReference type="SAM" id="Phobius"/>
    </source>
</evidence>
<dbReference type="SUPFAM" id="SSF55785">
    <property type="entry name" value="PYP-like sensor domain (PAS domain)"/>
    <property type="match status" value="1"/>
</dbReference>
<dbReference type="PROSITE" id="PS50112">
    <property type="entry name" value="PAS"/>
    <property type="match status" value="1"/>
</dbReference>
<dbReference type="InterPro" id="IPR043128">
    <property type="entry name" value="Rev_trsase/Diguanyl_cyclase"/>
</dbReference>
<dbReference type="InterPro" id="IPR013767">
    <property type="entry name" value="PAS_fold"/>
</dbReference>
<dbReference type="SMART" id="SM00091">
    <property type="entry name" value="PAS"/>
    <property type="match status" value="1"/>
</dbReference>
<dbReference type="NCBIfam" id="TIGR00229">
    <property type="entry name" value="sensory_box"/>
    <property type="match status" value="1"/>
</dbReference>